<evidence type="ECO:0000256" key="1">
    <source>
        <dbReference type="ARBA" id="ARBA00004141"/>
    </source>
</evidence>
<feature type="transmembrane region" description="Helical" evidence="5">
    <location>
        <begin position="412"/>
        <end position="433"/>
    </location>
</feature>
<dbReference type="GO" id="GO:0022857">
    <property type="term" value="F:transmembrane transporter activity"/>
    <property type="evidence" value="ECO:0007669"/>
    <property type="project" value="InterPro"/>
</dbReference>
<evidence type="ECO:0000259" key="6">
    <source>
        <dbReference type="PROSITE" id="PS50850"/>
    </source>
</evidence>
<feature type="transmembrane region" description="Helical" evidence="5">
    <location>
        <begin position="231"/>
        <end position="253"/>
    </location>
</feature>
<keyword evidence="4 5" id="KW-0472">Membrane</keyword>
<dbReference type="Proteomes" id="UP000327044">
    <property type="component" value="Unassembled WGS sequence"/>
</dbReference>
<reference evidence="7" key="1">
    <citation type="journal article" date="2016" name="Sci. Rep.">
        <title>Molecular characterization of firefly nuptial gifts: a multi-omics approach sheds light on postcopulatory sexual selection.</title>
        <authorList>
            <person name="Al-Wathiqui N."/>
            <person name="Fallon T.R."/>
            <person name="South A."/>
            <person name="Weng J.K."/>
            <person name="Lewis S.M."/>
        </authorList>
    </citation>
    <scope>NUCLEOTIDE SEQUENCE</scope>
</reference>
<sequence>MCFLAPNFNCVTGYYLKCGDMQLLSDEDSDSCHLLMNSLDFDDVVEELGELGRYQILMYTLACIPVLFGAANSLTYVFTAGVPNYRCLVPECDNVTNPIYASPWIEWAIPNKHQSTTAQYYEAEYCERYIRNTTDIGIGCFPQTFTNRTERCHEWVFDDERTIVNDWNITCLENQWMLSLVGTCHFAGIIIGSGAFGALADRYGRKLMFILSIFLMSVSGIIQVFSNGYVMFAIFIFINSIGTAGIFPLAFIIGVEMVGRKKREVTGIILNYFYSVGEALIALFAWVTKDWVQLQLIASAPALIFLCYYWILPESARWLLAKNRKVEAKAVMYRVAECNKVVLSDHLMEIFEEPQFKIDSLEEAKILPVVKCMAKSRKLVFRFSIVFFIWAVNAFVYYGLSLSSTSIGGDKYLNFALVSLVEIPGNTLAWVCINKIGRKWSLAGSLLISGVTCCLTIFVPADMHWLVIVFFLIGKLGVTSAFSVSYVHTSEMLPTIIRSGGVGLASTTARVGALVAPFVPLLGQYVPYLPMLLLGGFAVVAGLLALKLPETRGVKLPEKVIDAQRL</sequence>
<dbReference type="GO" id="GO:0016020">
    <property type="term" value="C:membrane"/>
    <property type="evidence" value="ECO:0007669"/>
    <property type="project" value="UniProtKB-SubCell"/>
</dbReference>
<feature type="transmembrane region" description="Helical" evidence="5">
    <location>
        <begin position="465"/>
        <end position="487"/>
    </location>
</feature>
<feature type="transmembrane region" description="Helical" evidence="5">
    <location>
        <begin position="265"/>
        <end position="286"/>
    </location>
</feature>
<comment type="subcellular location">
    <subcellularLocation>
        <location evidence="1">Membrane</location>
        <topology evidence="1">Multi-pass membrane protein</topology>
    </subcellularLocation>
</comment>
<keyword evidence="2 5" id="KW-0812">Transmembrane</keyword>
<evidence type="ECO:0000256" key="4">
    <source>
        <dbReference type="ARBA" id="ARBA00023136"/>
    </source>
</evidence>
<keyword evidence="3 5" id="KW-1133">Transmembrane helix</keyword>
<dbReference type="Pfam" id="PF00083">
    <property type="entry name" value="Sugar_tr"/>
    <property type="match status" value="1"/>
</dbReference>
<dbReference type="CDD" id="cd17317">
    <property type="entry name" value="MFS_SLC22"/>
    <property type="match status" value="1"/>
</dbReference>
<dbReference type="SUPFAM" id="SSF103473">
    <property type="entry name" value="MFS general substrate transporter"/>
    <property type="match status" value="1"/>
</dbReference>
<dbReference type="InParanoid" id="A0A1Y1N5I2"/>
<protein>
    <recommendedName>
        <fullName evidence="6">Major facilitator superfamily (MFS) profile domain-containing protein</fullName>
    </recommendedName>
</protein>
<dbReference type="EMBL" id="VVIM01000006">
    <property type="protein sequence ID" value="KAB0798615.1"/>
    <property type="molecule type" value="Genomic_DNA"/>
</dbReference>
<dbReference type="PANTHER" id="PTHR24064">
    <property type="entry name" value="SOLUTE CARRIER FAMILY 22 MEMBER"/>
    <property type="match status" value="1"/>
</dbReference>
<dbReference type="PROSITE" id="PS50850">
    <property type="entry name" value="MFS"/>
    <property type="match status" value="1"/>
</dbReference>
<name>A0A1Y1N5I2_PHOPY</name>
<feature type="transmembrane region" description="Helical" evidence="5">
    <location>
        <begin position="176"/>
        <end position="200"/>
    </location>
</feature>
<reference evidence="8" key="3">
    <citation type="submission" date="2019-08" db="EMBL/GenBank/DDBJ databases">
        <authorList>
            <consortium name="Photinus pyralis genome working group"/>
            <person name="Fallon T.R."/>
            <person name="Sander Lower S.E."/>
            <person name="Weng J.-K."/>
        </authorList>
    </citation>
    <scope>NUCLEOTIDE SEQUENCE</scope>
    <source>
        <strain evidence="8">1611_PpyrPB1</strain>
        <tissue evidence="8">Whole body</tissue>
    </source>
</reference>
<feature type="transmembrane region" description="Helical" evidence="5">
    <location>
        <begin position="207"/>
        <end position="225"/>
    </location>
</feature>
<feature type="transmembrane region" description="Helical" evidence="5">
    <location>
        <begin position="499"/>
        <end position="519"/>
    </location>
</feature>
<evidence type="ECO:0000256" key="5">
    <source>
        <dbReference type="SAM" id="Phobius"/>
    </source>
</evidence>
<dbReference type="EMBL" id="GEZM01012153">
    <property type="protein sequence ID" value="JAV93138.1"/>
    <property type="molecule type" value="Transcribed_RNA"/>
</dbReference>
<evidence type="ECO:0000313" key="8">
    <source>
        <dbReference type="EMBL" id="KAB0798615.1"/>
    </source>
</evidence>
<feature type="domain" description="Major facilitator superfamily (MFS) profile" evidence="6">
    <location>
        <begin position="132"/>
        <end position="553"/>
    </location>
</feature>
<feature type="transmembrane region" description="Helical" evidence="5">
    <location>
        <begin position="56"/>
        <end position="78"/>
    </location>
</feature>
<evidence type="ECO:0000313" key="7">
    <source>
        <dbReference type="EMBL" id="JAV93143.1"/>
    </source>
</evidence>
<reference evidence="8 9" key="2">
    <citation type="journal article" date="2018" name="Elife">
        <title>Firefly genomes illuminate parallel origins of bioluminescence in beetles.</title>
        <authorList>
            <person name="Fallon T.R."/>
            <person name="Lower S.E."/>
            <person name="Chang C.H."/>
            <person name="Bessho-Uehara M."/>
            <person name="Martin G.J."/>
            <person name="Bewick A.J."/>
            <person name="Behringer M."/>
            <person name="Debat H.J."/>
            <person name="Wong I."/>
            <person name="Day J.C."/>
            <person name="Suvorov A."/>
            <person name="Silva C.J."/>
            <person name="Stanger-Hall K.F."/>
            <person name="Hall D.W."/>
            <person name="Schmitz R.J."/>
            <person name="Nelson D.R."/>
            <person name="Lewis S.M."/>
            <person name="Shigenobu S."/>
            <person name="Bybee S.M."/>
            <person name="Larracuente A.M."/>
            <person name="Oba Y."/>
            <person name="Weng J.K."/>
        </authorList>
    </citation>
    <scope>NUCLEOTIDE SEQUENCE [LARGE SCALE GENOMIC DNA]</scope>
    <source>
        <strain evidence="8">1611_PpyrPB1</strain>
        <tissue evidence="8">Whole body</tissue>
    </source>
</reference>
<accession>A0A1Y1N5I2</accession>
<dbReference type="Gene3D" id="1.20.1250.20">
    <property type="entry name" value="MFS general substrate transporter like domains"/>
    <property type="match status" value="1"/>
</dbReference>
<dbReference type="InterPro" id="IPR020846">
    <property type="entry name" value="MFS_dom"/>
</dbReference>
<evidence type="ECO:0000256" key="2">
    <source>
        <dbReference type="ARBA" id="ARBA00022692"/>
    </source>
</evidence>
<feature type="transmembrane region" description="Helical" evidence="5">
    <location>
        <begin position="292"/>
        <end position="312"/>
    </location>
</feature>
<dbReference type="InterPro" id="IPR036259">
    <property type="entry name" value="MFS_trans_sf"/>
</dbReference>
<feature type="transmembrane region" description="Helical" evidence="5">
    <location>
        <begin position="440"/>
        <end position="459"/>
    </location>
</feature>
<gene>
    <name evidence="8" type="ORF">PPYR_09608</name>
</gene>
<organism evidence="7">
    <name type="scientific">Photinus pyralis</name>
    <name type="common">Common eastern firefly</name>
    <name type="synonym">Lampyris pyralis</name>
    <dbReference type="NCBI Taxonomy" id="7054"/>
    <lineage>
        <taxon>Eukaryota</taxon>
        <taxon>Metazoa</taxon>
        <taxon>Ecdysozoa</taxon>
        <taxon>Arthropoda</taxon>
        <taxon>Hexapoda</taxon>
        <taxon>Insecta</taxon>
        <taxon>Pterygota</taxon>
        <taxon>Neoptera</taxon>
        <taxon>Endopterygota</taxon>
        <taxon>Coleoptera</taxon>
        <taxon>Polyphaga</taxon>
        <taxon>Elateriformia</taxon>
        <taxon>Elateroidea</taxon>
        <taxon>Lampyridae</taxon>
        <taxon>Lampyrinae</taxon>
        <taxon>Photinus</taxon>
    </lineage>
</organism>
<evidence type="ECO:0000313" key="9">
    <source>
        <dbReference type="Proteomes" id="UP000327044"/>
    </source>
</evidence>
<evidence type="ECO:0000256" key="3">
    <source>
        <dbReference type="ARBA" id="ARBA00022989"/>
    </source>
</evidence>
<dbReference type="OrthoDB" id="3936150at2759"/>
<dbReference type="AlphaFoldDB" id="A0A1Y1N5I2"/>
<keyword evidence="9" id="KW-1185">Reference proteome</keyword>
<dbReference type="InterPro" id="IPR005828">
    <property type="entry name" value="MFS_sugar_transport-like"/>
</dbReference>
<dbReference type="EMBL" id="GEZM01012149">
    <property type="protein sequence ID" value="JAV93143.1"/>
    <property type="molecule type" value="Transcribed_RNA"/>
</dbReference>
<proteinExistence type="predicted"/>
<feature type="transmembrane region" description="Helical" evidence="5">
    <location>
        <begin position="379"/>
        <end position="400"/>
    </location>
</feature>
<feature type="transmembrane region" description="Helical" evidence="5">
    <location>
        <begin position="525"/>
        <end position="546"/>
    </location>
</feature>